<keyword evidence="3" id="KW-0378">Hydrolase</keyword>
<dbReference type="Proteomes" id="UP001146019">
    <property type="component" value="Unassembled WGS sequence"/>
</dbReference>
<dbReference type="AlphaFoldDB" id="A0A9X3II81"/>
<feature type="domain" description="Type VII secretion system protein EssD-like" evidence="2">
    <location>
        <begin position="700"/>
        <end position="794"/>
    </location>
</feature>
<sequence length="812" mass="86788">MTHSDIRNVSEYDAKGISLSSGFNAGKSDEKGGKTPDTVYSAPDKVDQHASTTTGVSKSIGFGLDSDKDSSVTKSGINTSNITIRDEQGQQALTGKTAEQIKSDILTSVTTDTARENSGALKNNFDKDKVQSEINLQMEVTKKFGENAPKVVADYAQQQALKQRLLGNEAEAKKWDEGGVYRVAMHTAIGALSTGSIEGALTTTGIAAAAPTLNQIQENMVKTLTDKGMKTDNAEAVVNGVSSLALLGAGTAVGLNTSSVATAVNVDSNNRQLHREEVDLIQKLAKEYAKEKGISEEDANTILTRGALYNIDEGWKNSIDRSLSESEISKYQEGYQYLRAKTANTSVSDLNSDLSITNDNKGAKKGEQLPTIKVHATDTYAGHLTDAEIEKAKTYIDTMGKGFTASPEDFKNKDVFLTNTLGGSTDTESANYNDKKEFIQKHGAIKSNELGLGDQLLQPLKRDAGTAVGTVEGLKTGIEGAVETGWNILNGIVDFVEKPAESTQKAIDTTATVIKNAPEIAQKVIDAEAINREKYTTTLDLYQMQQDDYEKARLEAQIYGELIGGAGIGAVGKKAGKETGKAIEEAIKNVDDHLTPKPATVAGTPDVNGGATTMTGNADVSGGLGKTEVTGATMAVGTGENKEVISVDFEQSKIKGTPESVAVNNLKPNAKYELSNGTKFETNAHGYVEEISFTPDFSNPGKRDIRQTNLGKLGDEGDVGGHVQACVYGGTCDAYNLFPQNSNFNNSAYKVYFENIVRKAEKDGKTIGEATIRFSRNDPSSLRPDKVFVEFTIDGKKLDPVMFENKAGGGIK</sequence>
<evidence type="ECO:0000313" key="4">
    <source>
        <dbReference type="Proteomes" id="UP001146019"/>
    </source>
</evidence>
<dbReference type="InterPro" id="IPR044927">
    <property type="entry name" value="Endonuclea_NS_2"/>
</dbReference>
<keyword evidence="3" id="KW-0540">Nuclease</keyword>
<dbReference type="EMBL" id="JAPKMY010000008">
    <property type="protein sequence ID" value="MCX5468921.1"/>
    <property type="molecule type" value="Genomic_DNA"/>
</dbReference>
<dbReference type="GO" id="GO:0004519">
    <property type="term" value="F:endonuclease activity"/>
    <property type="evidence" value="ECO:0007669"/>
    <property type="project" value="UniProtKB-KW"/>
</dbReference>
<gene>
    <name evidence="3" type="ORF">OSH00_14420</name>
</gene>
<dbReference type="Pfam" id="PF13930">
    <property type="entry name" value="Endonuclea_NS_2"/>
    <property type="match status" value="1"/>
</dbReference>
<evidence type="ECO:0000259" key="2">
    <source>
        <dbReference type="Pfam" id="PF13930"/>
    </source>
</evidence>
<keyword evidence="4" id="KW-1185">Reference proteome</keyword>
<comment type="caution">
    <text evidence="3">The sequence shown here is derived from an EMBL/GenBank/DDBJ whole genome shotgun (WGS) entry which is preliminary data.</text>
</comment>
<evidence type="ECO:0000256" key="1">
    <source>
        <dbReference type="SAM" id="MobiDB-lite"/>
    </source>
</evidence>
<feature type="region of interest" description="Disordered" evidence="1">
    <location>
        <begin position="17"/>
        <end position="76"/>
    </location>
</feature>
<accession>A0A9X3II81</accession>
<organism evidence="3 4">
    <name type="scientific">Acinetobacter nematophilus</name>
    <dbReference type="NCBI Taxonomy" id="2994642"/>
    <lineage>
        <taxon>Bacteria</taxon>
        <taxon>Pseudomonadati</taxon>
        <taxon>Pseudomonadota</taxon>
        <taxon>Gammaproteobacteria</taxon>
        <taxon>Moraxellales</taxon>
        <taxon>Moraxellaceae</taxon>
        <taxon>Acinetobacter</taxon>
    </lineage>
</organism>
<reference evidence="3" key="1">
    <citation type="submission" date="2022-11" db="EMBL/GenBank/DDBJ databases">
        <title>Biodiversity and phylogenetic relationships of bacteria.</title>
        <authorList>
            <person name="Machado R.A.R."/>
            <person name="Bhat A."/>
            <person name="Loulou A."/>
            <person name="Kallel S."/>
        </authorList>
    </citation>
    <scope>NUCLEOTIDE SEQUENCE</scope>
    <source>
        <strain evidence="3">A-IN1</strain>
    </source>
</reference>
<proteinExistence type="predicted"/>
<name>A0A9X3II81_9GAMM</name>
<keyword evidence="3" id="KW-0255">Endonuclease</keyword>
<protein>
    <submittedName>
        <fullName evidence="3">DNA/RNA non-specific endonuclease</fullName>
    </submittedName>
</protein>
<evidence type="ECO:0000313" key="3">
    <source>
        <dbReference type="EMBL" id="MCX5468921.1"/>
    </source>
</evidence>